<feature type="domain" description="AAA+ ATPase" evidence="4">
    <location>
        <begin position="254"/>
        <end position="381"/>
    </location>
</feature>
<comment type="caution">
    <text evidence="5">The sequence shown here is derived from an EMBL/GenBank/DDBJ whole genome shotgun (WGS) entry which is preliminary data.</text>
</comment>
<evidence type="ECO:0000256" key="1">
    <source>
        <dbReference type="ARBA" id="ARBA00006914"/>
    </source>
</evidence>
<gene>
    <name evidence="5" type="ORF">ACFQBT_16135</name>
</gene>
<name>A0ABW2AWA1_9MICO</name>
<dbReference type="InterPro" id="IPR003593">
    <property type="entry name" value="AAA+_ATPase"/>
</dbReference>
<keyword evidence="6" id="KW-1185">Reference proteome</keyword>
<dbReference type="Gene3D" id="1.10.8.60">
    <property type="match status" value="1"/>
</dbReference>
<evidence type="ECO:0000256" key="2">
    <source>
        <dbReference type="ARBA" id="ARBA00022741"/>
    </source>
</evidence>
<dbReference type="PANTHER" id="PTHR23073">
    <property type="entry name" value="26S PROTEASOME REGULATORY SUBUNIT"/>
    <property type="match status" value="1"/>
</dbReference>
<proteinExistence type="inferred from homology"/>
<evidence type="ECO:0000313" key="6">
    <source>
        <dbReference type="Proteomes" id="UP001596356"/>
    </source>
</evidence>
<dbReference type="Proteomes" id="UP001596356">
    <property type="component" value="Unassembled WGS sequence"/>
</dbReference>
<dbReference type="SMART" id="SM00382">
    <property type="entry name" value="AAA"/>
    <property type="match status" value="1"/>
</dbReference>
<dbReference type="InterPro" id="IPR027417">
    <property type="entry name" value="P-loop_NTPase"/>
</dbReference>
<sequence>MTQQDEDDITLDDFMRSFARFMTVANEREAAGQDNGNPSVGEVVRDHLGVDPGDVAVVTERVSRLRSVDAAVAIDEVIGRHGGGQLLGVAGGDQRMHHSFSELAQNTWRQFRIGAVDYDRVAVGAQEQRRVVTFGLRLFRYEGLPVALMQRAPSPRFGEEGVLEVMCADEEATLRLIEEIRTAMVEHSVLRGKVLTFSATPFGGNEADGITFVERHPMSADDVILPPGVLARIERQVAGVARHRAALRAAGQHLKRGVLLYGPPGTGKTHTVRYLVGQSPDATVVLLAGTNLGLVRAAAEVARMLQPAIIVLEDCDLIAEERSMHHGPQPLLFEVLDAMDGLSGDCDVAFILTTNRADLLERALSQRPGRVDLAVEVPLPDRAARVKLFELYCAGLPFGAGTLQSAADKTAGVTASFVKEAARRAVLRASEADRPIRDEDLLAAVSEMTGDTERITRSLLGSGDAAEPD</sequence>
<dbReference type="InterPro" id="IPR050221">
    <property type="entry name" value="26S_Proteasome_ATPase"/>
</dbReference>
<dbReference type="EMBL" id="JBHSWJ010000002">
    <property type="protein sequence ID" value="MFC6715258.1"/>
    <property type="molecule type" value="Genomic_DNA"/>
</dbReference>
<dbReference type="CDD" id="cd19481">
    <property type="entry name" value="RecA-like_protease"/>
    <property type="match status" value="1"/>
</dbReference>
<evidence type="ECO:0000313" key="5">
    <source>
        <dbReference type="EMBL" id="MFC6715258.1"/>
    </source>
</evidence>
<dbReference type="Pfam" id="PF00004">
    <property type="entry name" value="AAA"/>
    <property type="match status" value="1"/>
</dbReference>
<protein>
    <submittedName>
        <fullName evidence="5">AAA family ATPase</fullName>
    </submittedName>
</protein>
<reference evidence="6" key="1">
    <citation type="journal article" date="2019" name="Int. J. Syst. Evol. Microbiol.">
        <title>The Global Catalogue of Microorganisms (GCM) 10K type strain sequencing project: providing services to taxonomists for standard genome sequencing and annotation.</title>
        <authorList>
            <consortium name="The Broad Institute Genomics Platform"/>
            <consortium name="The Broad Institute Genome Sequencing Center for Infectious Disease"/>
            <person name="Wu L."/>
            <person name="Ma J."/>
        </authorList>
    </citation>
    <scope>NUCLEOTIDE SEQUENCE [LARGE SCALE GENOMIC DNA]</scope>
    <source>
        <strain evidence="6">NBRC 106593</strain>
    </source>
</reference>
<dbReference type="InterPro" id="IPR003959">
    <property type="entry name" value="ATPase_AAA_core"/>
</dbReference>
<accession>A0ABW2AWA1</accession>
<dbReference type="Gene3D" id="3.40.50.300">
    <property type="entry name" value="P-loop containing nucleotide triphosphate hydrolases"/>
    <property type="match status" value="1"/>
</dbReference>
<comment type="similarity">
    <text evidence="1">Belongs to the AAA ATPase family.</text>
</comment>
<organism evidence="5 6">
    <name type="scientific">Branchiibius cervicis</name>
    <dbReference type="NCBI Taxonomy" id="908252"/>
    <lineage>
        <taxon>Bacteria</taxon>
        <taxon>Bacillati</taxon>
        <taxon>Actinomycetota</taxon>
        <taxon>Actinomycetes</taxon>
        <taxon>Micrococcales</taxon>
        <taxon>Dermacoccaceae</taxon>
        <taxon>Branchiibius</taxon>
    </lineage>
</organism>
<evidence type="ECO:0000256" key="3">
    <source>
        <dbReference type="ARBA" id="ARBA00022840"/>
    </source>
</evidence>
<dbReference type="RefSeq" id="WP_377824238.1">
    <property type="nucleotide sequence ID" value="NZ_JBHSWJ010000002.1"/>
</dbReference>
<dbReference type="SUPFAM" id="SSF52540">
    <property type="entry name" value="P-loop containing nucleoside triphosphate hydrolases"/>
    <property type="match status" value="1"/>
</dbReference>
<keyword evidence="3" id="KW-0067">ATP-binding</keyword>
<keyword evidence="2" id="KW-0547">Nucleotide-binding</keyword>
<evidence type="ECO:0000259" key="4">
    <source>
        <dbReference type="SMART" id="SM00382"/>
    </source>
</evidence>